<name>A0ABN9UEY0_9DINO</name>
<sequence length="119" mass="11925">MVGTYAPVPLQGLAAPPPRLRGPAAVPAVAASSARLPAGAGPAQQHYRPLATQARATPAAVWHAAPEPAAACFGGVPGAVHRPPASVQSSQAQEPLARAAGGLRASPQEPITRALLARR</sequence>
<protein>
    <submittedName>
        <fullName evidence="2">Uncharacterized protein</fullName>
    </submittedName>
</protein>
<proteinExistence type="predicted"/>
<evidence type="ECO:0000313" key="2">
    <source>
        <dbReference type="EMBL" id="CAK0858110.1"/>
    </source>
</evidence>
<reference evidence="2" key="1">
    <citation type="submission" date="2023-10" db="EMBL/GenBank/DDBJ databases">
        <authorList>
            <person name="Chen Y."/>
            <person name="Shah S."/>
            <person name="Dougan E. K."/>
            <person name="Thang M."/>
            <person name="Chan C."/>
        </authorList>
    </citation>
    <scope>NUCLEOTIDE SEQUENCE [LARGE SCALE GENOMIC DNA]</scope>
</reference>
<accession>A0ABN9UEY0</accession>
<gene>
    <name evidence="2" type="ORF">PCOR1329_LOCUS48000</name>
</gene>
<evidence type="ECO:0000256" key="1">
    <source>
        <dbReference type="SAM" id="MobiDB-lite"/>
    </source>
</evidence>
<organism evidence="2 3">
    <name type="scientific">Prorocentrum cordatum</name>
    <dbReference type="NCBI Taxonomy" id="2364126"/>
    <lineage>
        <taxon>Eukaryota</taxon>
        <taxon>Sar</taxon>
        <taxon>Alveolata</taxon>
        <taxon>Dinophyceae</taxon>
        <taxon>Prorocentrales</taxon>
        <taxon>Prorocentraceae</taxon>
        <taxon>Prorocentrum</taxon>
    </lineage>
</organism>
<evidence type="ECO:0000313" key="3">
    <source>
        <dbReference type="Proteomes" id="UP001189429"/>
    </source>
</evidence>
<keyword evidence="3" id="KW-1185">Reference proteome</keyword>
<feature type="region of interest" description="Disordered" evidence="1">
    <location>
        <begin position="82"/>
        <end position="119"/>
    </location>
</feature>
<comment type="caution">
    <text evidence="2">The sequence shown here is derived from an EMBL/GenBank/DDBJ whole genome shotgun (WGS) entry which is preliminary data.</text>
</comment>
<dbReference type="EMBL" id="CAUYUJ010015788">
    <property type="protein sequence ID" value="CAK0858110.1"/>
    <property type="molecule type" value="Genomic_DNA"/>
</dbReference>
<dbReference type="Proteomes" id="UP001189429">
    <property type="component" value="Unassembled WGS sequence"/>
</dbReference>